<dbReference type="Pfam" id="PF01370">
    <property type="entry name" value="Epimerase"/>
    <property type="match status" value="1"/>
</dbReference>
<sequence>MNTMMIIGQGAIGQPLAEKLAVSHKVIGVARSPKFYQQRVQFLQKDARQLNIDDLAMVTHIAIIITPSERSVAGYQESYLAICQRLAMLAKDNPTLINRLQQVLFLSSTAVYGENQGEMIDEHTPAIASSATAQVLLDAEEVLKDGFGDKAVIVRASGIYGKTRLRMLRQAATAHQDGVPSHQYTNRIMDTDLIQVLACILTQNTPKSLYLATDFDPVEASVVMRYLADLLHYPKPNVIESLPSGKRIISNINPDWLDFPTHQAGYAWIVSKIMK</sequence>
<evidence type="ECO:0000313" key="3">
    <source>
        <dbReference type="EMBL" id="UXZ05239.1"/>
    </source>
</evidence>
<keyword evidence="4" id="KW-1185">Reference proteome</keyword>
<dbReference type="InterPro" id="IPR001509">
    <property type="entry name" value="Epimerase_deHydtase"/>
</dbReference>
<evidence type="ECO:0000313" key="4">
    <source>
        <dbReference type="Proteomes" id="UP001063782"/>
    </source>
</evidence>
<dbReference type="EMBL" id="CP089977">
    <property type="protein sequence ID" value="UXZ05239.1"/>
    <property type="molecule type" value="Genomic_DNA"/>
</dbReference>
<dbReference type="RefSeq" id="WP_263076737.1">
    <property type="nucleotide sequence ID" value="NZ_CP089977.1"/>
</dbReference>
<dbReference type="SUPFAM" id="SSF51735">
    <property type="entry name" value="NAD(P)-binding Rossmann-fold domains"/>
    <property type="match status" value="1"/>
</dbReference>
<dbReference type="Gene3D" id="3.40.50.720">
    <property type="entry name" value="NAD(P)-binding Rossmann-like Domain"/>
    <property type="match status" value="1"/>
</dbReference>
<name>A0ABY6F5B4_9GAMM</name>
<protein>
    <submittedName>
        <fullName evidence="3">NAD-dependent epimerase/dehydratase family protein</fullName>
    </submittedName>
</protein>
<dbReference type="PANTHER" id="PTHR43574">
    <property type="entry name" value="EPIMERASE-RELATED"/>
    <property type="match status" value="1"/>
</dbReference>
<feature type="domain" description="NAD-dependent epimerase/dehydratase" evidence="2">
    <location>
        <begin position="8"/>
        <end position="163"/>
    </location>
</feature>
<gene>
    <name evidence="3" type="ORF">LU297_01945</name>
</gene>
<dbReference type="Proteomes" id="UP001063782">
    <property type="component" value="Chromosome"/>
</dbReference>
<evidence type="ECO:0000259" key="2">
    <source>
        <dbReference type="Pfam" id="PF01370"/>
    </source>
</evidence>
<organism evidence="3 4">
    <name type="scientific">Moraxella nasicaprae</name>
    <dbReference type="NCBI Taxonomy" id="2904122"/>
    <lineage>
        <taxon>Bacteria</taxon>
        <taxon>Pseudomonadati</taxon>
        <taxon>Pseudomonadota</taxon>
        <taxon>Gammaproteobacteria</taxon>
        <taxon>Moraxellales</taxon>
        <taxon>Moraxellaceae</taxon>
        <taxon>Moraxella</taxon>
    </lineage>
</organism>
<dbReference type="InterPro" id="IPR036291">
    <property type="entry name" value="NAD(P)-bd_dom_sf"/>
</dbReference>
<accession>A0ABY6F5B4</accession>
<reference evidence="3" key="1">
    <citation type="submission" date="2021-12" db="EMBL/GenBank/DDBJ databases">
        <title>taxonomy of Moraxella sp. ZY201224.</title>
        <authorList>
            <person name="Li F."/>
        </authorList>
    </citation>
    <scope>NUCLEOTIDE SEQUENCE</scope>
    <source>
        <strain evidence="3">ZY201224</strain>
    </source>
</reference>
<evidence type="ECO:0000256" key="1">
    <source>
        <dbReference type="ARBA" id="ARBA00023027"/>
    </source>
</evidence>
<proteinExistence type="predicted"/>
<keyword evidence="1" id="KW-0520">NAD</keyword>